<evidence type="ECO:0000256" key="2">
    <source>
        <dbReference type="ARBA" id="ARBA00006275"/>
    </source>
</evidence>
<keyword evidence="3 6" id="KW-0732">Signal</keyword>
<dbReference type="PROSITE" id="PS51257">
    <property type="entry name" value="PROKAR_LIPOPROTEIN"/>
    <property type="match status" value="1"/>
</dbReference>
<dbReference type="SUPFAM" id="SSF48452">
    <property type="entry name" value="TPR-like"/>
    <property type="match status" value="1"/>
</dbReference>
<proteinExistence type="inferred from homology"/>
<feature type="domain" description="RagB/SusD" evidence="7">
    <location>
        <begin position="325"/>
        <end position="409"/>
    </location>
</feature>
<dbReference type="Proteomes" id="UP000718451">
    <property type="component" value="Unassembled WGS sequence"/>
</dbReference>
<keyword evidence="5" id="KW-0998">Cell outer membrane</keyword>
<dbReference type="EMBL" id="JAAWWL010000001">
    <property type="protein sequence ID" value="NKI30978.1"/>
    <property type="molecule type" value="Genomic_DNA"/>
</dbReference>
<gene>
    <name evidence="8" type="ORF">HCU67_03420</name>
</gene>
<dbReference type="InterPro" id="IPR012944">
    <property type="entry name" value="SusD_RagB_dom"/>
</dbReference>
<feature type="signal peptide" evidence="6">
    <location>
        <begin position="1"/>
        <end position="23"/>
    </location>
</feature>
<evidence type="ECO:0000259" key="7">
    <source>
        <dbReference type="Pfam" id="PF07980"/>
    </source>
</evidence>
<protein>
    <submittedName>
        <fullName evidence="8">RagB/SusD family nutrient uptake outer membrane protein</fullName>
    </submittedName>
</protein>
<evidence type="ECO:0000313" key="9">
    <source>
        <dbReference type="Proteomes" id="UP000718451"/>
    </source>
</evidence>
<name>A0ABX1GMV0_9FLAO</name>
<reference evidence="8 9" key="1">
    <citation type="submission" date="2020-04" db="EMBL/GenBank/DDBJ databases">
        <authorList>
            <person name="Yoon J."/>
        </authorList>
    </citation>
    <scope>NUCLEOTIDE SEQUENCE [LARGE SCALE GENOMIC DNA]</scope>
    <source>
        <strain evidence="8 9">DJ-13</strain>
    </source>
</reference>
<dbReference type="InterPro" id="IPR011990">
    <property type="entry name" value="TPR-like_helical_dom_sf"/>
</dbReference>
<feature type="chain" id="PRO_5046639414" evidence="6">
    <location>
        <begin position="24"/>
        <end position="434"/>
    </location>
</feature>
<comment type="caution">
    <text evidence="8">The sequence shown here is derived from an EMBL/GenBank/DDBJ whole genome shotgun (WGS) entry which is preliminary data.</text>
</comment>
<keyword evidence="9" id="KW-1185">Reference proteome</keyword>
<evidence type="ECO:0000313" key="8">
    <source>
        <dbReference type="EMBL" id="NKI30978.1"/>
    </source>
</evidence>
<dbReference type="RefSeq" id="WP_168551181.1">
    <property type="nucleotide sequence ID" value="NZ_JAAWWL010000001.1"/>
</dbReference>
<organism evidence="8 9">
    <name type="scientific">Croceivirga thetidis</name>
    <dbReference type="NCBI Taxonomy" id="2721623"/>
    <lineage>
        <taxon>Bacteria</taxon>
        <taxon>Pseudomonadati</taxon>
        <taxon>Bacteroidota</taxon>
        <taxon>Flavobacteriia</taxon>
        <taxon>Flavobacteriales</taxon>
        <taxon>Flavobacteriaceae</taxon>
        <taxon>Croceivirga</taxon>
    </lineage>
</organism>
<keyword evidence="4" id="KW-0472">Membrane</keyword>
<accession>A0ABX1GMV0</accession>
<dbReference type="Pfam" id="PF07980">
    <property type="entry name" value="SusD_RagB"/>
    <property type="match status" value="1"/>
</dbReference>
<comment type="similarity">
    <text evidence="2">Belongs to the SusD family.</text>
</comment>
<evidence type="ECO:0000256" key="4">
    <source>
        <dbReference type="ARBA" id="ARBA00023136"/>
    </source>
</evidence>
<comment type="subcellular location">
    <subcellularLocation>
        <location evidence="1">Cell outer membrane</location>
    </subcellularLocation>
</comment>
<dbReference type="Gene3D" id="1.25.40.390">
    <property type="match status" value="1"/>
</dbReference>
<evidence type="ECO:0000256" key="6">
    <source>
        <dbReference type="SAM" id="SignalP"/>
    </source>
</evidence>
<dbReference type="CDD" id="cd08977">
    <property type="entry name" value="SusD"/>
    <property type="match status" value="1"/>
</dbReference>
<evidence type="ECO:0000256" key="1">
    <source>
        <dbReference type="ARBA" id="ARBA00004442"/>
    </source>
</evidence>
<sequence length="434" mass="46581">MKNLRYGLALLFFGALLLTSCEFEDQVDPNRPSLAGVLTDASQNQLNNLVVGVESAMRNSIAIQTTGSGTMARELYLFDADPRNTGDLLGANGASLDNNSFYSTAPWGGRYRSIKNANILLQSLDNTTSVTDADKSGYRGFAKTIIAYELIEVLRSYNRARIDVADPDNLGPVLDFSAALGQIRALLDEALSDLNGAGSEFAFPLAGFEGFDTPATFAQFNRATAATAALYDGDGGATLTALGASYFDIGGDLTVGPKHVFSLNSGDVTNGLFKITDNNGDQIIVHDSWIADAEAGDTRVTTKTSVRSNPTSQDGLNGTNQTALYATNVSPIDMIRNEELILVYAEASILSGSLQDAEDALNVIRNAAGLADYAGAQTADALTTELLNQRRYSLWCENHRMFDLRRYGLSSTLPIDRAGDQVFNVFPIPLSENE</sequence>
<evidence type="ECO:0000256" key="5">
    <source>
        <dbReference type="ARBA" id="ARBA00023237"/>
    </source>
</evidence>
<evidence type="ECO:0000256" key="3">
    <source>
        <dbReference type="ARBA" id="ARBA00022729"/>
    </source>
</evidence>